<keyword evidence="2" id="KW-1185">Reference proteome</keyword>
<reference evidence="1 2" key="1">
    <citation type="journal article" date="2018" name="Science">
        <title>The opium poppy genome and morphinan production.</title>
        <authorList>
            <person name="Guo L."/>
            <person name="Winzer T."/>
            <person name="Yang X."/>
            <person name="Li Y."/>
            <person name="Ning Z."/>
            <person name="He Z."/>
            <person name="Teodor R."/>
            <person name="Lu Y."/>
            <person name="Bowser T.A."/>
            <person name="Graham I.A."/>
            <person name="Ye K."/>
        </authorList>
    </citation>
    <scope>NUCLEOTIDE SEQUENCE [LARGE SCALE GENOMIC DNA]</scope>
    <source>
        <strain evidence="2">cv. HN1</strain>
        <tissue evidence="1">Leaves</tissue>
    </source>
</reference>
<proteinExistence type="predicted"/>
<dbReference type="EMBL" id="CM010721">
    <property type="protein sequence ID" value="RZC69801.1"/>
    <property type="molecule type" value="Genomic_DNA"/>
</dbReference>
<dbReference type="STRING" id="3469.A0A4Y7KCC7"/>
<dbReference type="Proteomes" id="UP000316621">
    <property type="component" value="Chromosome 7"/>
</dbReference>
<sequence length="87" mass="9339">MEDEVEGGVGGERSSFVISLIENRAKEGALLVKSLAAKEPSALGLDTYYKQYYLCLAAAAATIKWIEAEKGVIVTNHSLMCSELGDN</sequence>
<evidence type="ECO:0000313" key="1">
    <source>
        <dbReference type="EMBL" id="RZC69801.1"/>
    </source>
</evidence>
<organism evidence="1 2">
    <name type="scientific">Papaver somniferum</name>
    <name type="common">Opium poppy</name>
    <dbReference type="NCBI Taxonomy" id="3469"/>
    <lineage>
        <taxon>Eukaryota</taxon>
        <taxon>Viridiplantae</taxon>
        <taxon>Streptophyta</taxon>
        <taxon>Embryophyta</taxon>
        <taxon>Tracheophyta</taxon>
        <taxon>Spermatophyta</taxon>
        <taxon>Magnoliopsida</taxon>
        <taxon>Ranunculales</taxon>
        <taxon>Papaveraceae</taxon>
        <taxon>Papaveroideae</taxon>
        <taxon>Papaver</taxon>
    </lineage>
</organism>
<accession>A0A4Y7KCC7</accession>
<gene>
    <name evidence="1" type="ORF">C5167_032935</name>
</gene>
<protein>
    <submittedName>
        <fullName evidence="1">Uncharacterized protein</fullName>
    </submittedName>
</protein>
<evidence type="ECO:0000313" key="2">
    <source>
        <dbReference type="Proteomes" id="UP000316621"/>
    </source>
</evidence>
<dbReference type="AlphaFoldDB" id="A0A4Y7KCC7"/>
<dbReference type="Gramene" id="RZC69801">
    <property type="protein sequence ID" value="RZC69801"/>
    <property type="gene ID" value="C5167_032935"/>
</dbReference>
<name>A0A4Y7KCC7_PAPSO</name>